<reference evidence="10" key="1">
    <citation type="submission" date="2017-02" db="UniProtKB">
        <authorList>
            <consortium name="WormBaseParasite"/>
        </authorList>
    </citation>
    <scope>IDENTIFICATION</scope>
</reference>
<keyword evidence="6" id="KW-1133">Transmembrane helix</keyword>
<dbReference type="WBParaSite" id="TTAC_0001005801-mRNA-1">
    <property type="protein sequence ID" value="TTAC_0001005801-mRNA-1"/>
    <property type="gene ID" value="TTAC_0001005801"/>
</dbReference>
<dbReference type="GO" id="GO:0005829">
    <property type="term" value="C:cytosol"/>
    <property type="evidence" value="ECO:0007669"/>
    <property type="project" value="TreeGrafter"/>
</dbReference>
<dbReference type="EMBL" id="UYWX01021265">
    <property type="protein sequence ID" value="VDM35024.1"/>
    <property type="molecule type" value="Genomic_DNA"/>
</dbReference>
<keyword evidence="3 5" id="KW-0328">Glycosyltransferase</keyword>
<dbReference type="Pfam" id="PF02885">
    <property type="entry name" value="Glycos_trans_3N"/>
    <property type="match status" value="1"/>
</dbReference>
<organism evidence="10">
    <name type="scientific">Hydatigena taeniaeformis</name>
    <name type="common">Feline tapeworm</name>
    <name type="synonym">Taenia taeniaeformis</name>
    <dbReference type="NCBI Taxonomy" id="6205"/>
    <lineage>
        <taxon>Eukaryota</taxon>
        <taxon>Metazoa</taxon>
        <taxon>Spiralia</taxon>
        <taxon>Lophotrochozoa</taxon>
        <taxon>Platyhelminthes</taxon>
        <taxon>Cestoda</taxon>
        <taxon>Eucestoda</taxon>
        <taxon>Cyclophyllidea</taxon>
        <taxon>Taeniidae</taxon>
        <taxon>Hydatigera</taxon>
    </lineage>
</organism>
<dbReference type="OrthoDB" id="445007at2759"/>
<evidence type="ECO:0000259" key="7">
    <source>
        <dbReference type="SMART" id="SM00941"/>
    </source>
</evidence>
<evidence type="ECO:0000256" key="5">
    <source>
        <dbReference type="PIRNR" id="PIRNR000478"/>
    </source>
</evidence>
<evidence type="ECO:0000313" key="8">
    <source>
        <dbReference type="EMBL" id="VDM35024.1"/>
    </source>
</evidence>
<accession>A0A0R3X933</accession>
<keyword evidence="6" id="KW-0472">Membrane</keyword>
<evidence type="ECO:0000313" key="10">
    <source>
        <dbReference type="WBParaSite" id="TTAC_0001005801-mRNA-1"/>
    </source>
</evidence>
<evidence type="ECO:0000256" key="2">
    <source>
        <dbReference type="ARBA" id="ARBA00011738"/>
    </source>
</evidence>
<dbReference type="InterPro" id="IPR035902">
    <property type="entry name" value="Nuc_phospho_transferase"/>
</dbReference>
<dbReference type="InterPro" id="IPR036320">
    <property type="entry name" value="Glycosyl_Trfase_fam3_N_dom_sf"/>
</dbReference>
<comment type="function">
    <text evidence="5">Catalyzes the reversible phosphorolysis of thymidine. The produced molecules are then utilized as carbon and energy sources or in the rescue of pyrimidine bases for nucleotide synthesis.</text>
</comment>
<dbReference type="InterPro" id="IPR017872">
    <property type="entry name" value="Pyrmidine_PPase_CS"/>
</dbReference>
<dbReference type="Gene3D" id="1.20.970.10">
    <property type="entry name" value="Transferase, Pyrimidine Nucleoside Phosphorylase, Chain C"/>
    <property type="match status" value="1"/>
</dbReference>
<dbReference type="EC" id="2.4.2.4" evidence="5"/>
<feature type="transmembrane region" description="Helical" evidence="6">
    <location>
        <begin position="44"/>
        <end position="63"/>
    </location>
</feature>
<evidence type="ECO:0000256" key="6">
    <source>
        <dbReference type="SAM" id="Phobius"/>
    </source>
</evidence>
<dbReference type="InterPro" id="IPR000312">
    <property type="entry name" value="Glycosyl_Trfase_fam3"/>
</dbReference>
<gene>
    <name evidence="8" type="ORF">TTAC_LOCUS10044</name>
</gene>
<evidence type="ECO:0000256" key="4">
    <source>
        <dbReference type="ARBA" id="ARBA00022679"/>
    </source>
</evidence>
<evidence type="ECO:0000256" key="3">
    <source>
        <dbReference type="ARBA" id="ARBA00022676"/>
    </source>
</evidence>
<dbReference type="UniPathway" id="UPA00578">
    <property type="reaction ID" value="UER00638"/>
</dbReference>
<dbReference type="Pfam" id="PF07831">
    <property type="entry name" value="PYNP_C"/>
    <property type="match status" value="1"/>
</dbReference>
<dbReference type="NCBIfam" id="NF004490">
    <property type="entry name" value="PRK05820.1"/>
    <property type="match status" value="1"/>
</dbReference>
<dbReference type="InterPro" id="IPR013102">
    <property type="entry name" value="PYNP_C"/>
</dbReference>
<dbReference type="Gene3D" id="3.40.1030.10">
    <property type="entry name" value="Nucleoside phosphorylase/phosphoribosyltransferase catalytic domain"/>
    <property type="match status" value="1"/>
</dbReference>
<dbReference type="Pfam" id="PF00591">
    <property type="entry name" value="Glycos_transf_3"/>
    <property type="match status" value="1"/>
</dbReference>
<dbReference type="GO" id="GO:0009032">
    <property type="term" value="F:thymidine phosphorylase activity"/>
    <property type="evidence" value="ECO:0007669"/>
    <property type="project" value="UniProtKB-UniRule"/>
</dbReference>
<protein>
    <recommendedName>
        <fullName evidence="5">Thymidine phosphorylase</fullName>
        <shortName evidence="5">TP</shortName>
        <ecNumber evidence="5">2.4.2.4</ecNumber>
    </recommendedName>
    <alternativeName>
        <fullName evidence="5">TdRPase</fullName>
    </alternativeName>
</protein>
<dbReference type="FunFam" id="3.40.1030.10:FF:000003">
    <property type="entry name" value="Pyrimidine-nucleoside phosphorylase"/>
    <property type="match status" value="1"/>
</dbReference>
<feature type="domain" description="Pyrimidine nucleoside phosphorylase C-terminal" evidence="7">
    <location>
        <begin position="418"/>
        <end position="486"/>
    </location>
</feature>
<keyword evidence="4 5" id="KW-0808">Transferase</keyword>
<name>A0A0R3X933_HYDTA</name>
<dbReference type="SUPFAM" id="SSF52418">
    <property type="entry name" value="Nucleoside phosphorylase/phosphoribosyltransferase catalytic domain"/>
    <property type="match status" value="1"/>
</dbReference>
<dbReference type="PANTHER" id="PTHR10515">
    <property type="entry name" value="THYMIDINE PHOSPHORYLASE"/>
    <property type="match status" value="1"/>
</dbReference>
<comment type="catalytic activity">
    <reaction evidence="5">
        <text>thymidine + phosphate = 2-deoxy-alpha-D-ribose 1-phosphate + thymine</text>
        <dbReference type="Rhea" id="RHEA:16037"/>
        <dbReference type="ChEBI" id="CHEBI:17748"/>
        <dbReference type="ChEBI" id="CHEBI:17821"/>
        <dbReference type="ChEBI" id="CHEBI:43474"/>
        <dbReference type="ChEBI" id="CHEBI:57259"/>
        <dbReference type="EC" id="2.4.2.4"/>
    </reaction>
</comment>
<dbReference type="PROSITE" id="PS00647">
    <property type="entry name" value="THYMID_PHOSPHORYLASE"/>
    <property type="match status" value="1"/>
</dbReference>
<dbReference type="PIRSF" id="PIRSF000478">
    <property type="entry name" value="TP_PyNP"/>
    <property type="match status" value="1"/>
</dbReference>
<dbReference type="SUPFAM" id="SSF47648">
    <property type="entry name" value="Nucleoside phosphorylase/phosphoribosyltransferase N-terminal domain"/>
    <property type="match status" value="1"/>
</dbReference>
<comment type="pathway">
    <text evidence="5">Pyrimidine metabolism; dTMP biosynthesis via salvage pathway; dTMP from thymine: step 1/2.</text>
</comment>
<dbReference type="GO" id="GO:0006206">
    <property type="term" value="P:pyrimidine nucleobase metabolic process"/>
    <property type="evidence" value="ECO:0007669"/>
    <property type="project" value="InterPro"/>
</dbReference>
<dbReference type="SMART" id="SM00941">
    <property type="entry name" value="PYNP_C"/>
    <property type="match status" value="1"/>
</dbReference>
<dbReference type="PANTHER" id="PTHR10515:SF0">
    <property type="entry name" value="THYMIDINE PHOSPHORYLASE"/>
    <property type="match status" value="1"/>
</dbReference>
<dbReference type="Gene3D" id="3.90.1170.30">
    <property type="entry name" value="Pyrimidine nucleoside phosphorylase-like, C-terminal domain"/>
    <property type="match status" value="1"/>
</dbReference>
<keyword evidence="6" id="KW-0812">Transmembrane</keyword>
<comment type="subunit">
    <text evidence="2 5">Homodimer.</text>
</comment>
<proteinExistence type="inferred from homology"/>
<dbReference type="STRING" id="6205.A0A0R3X933"/>
<dbReference type="Proteomes" id="UP000274429">
    <property type="component" value="Unassembled WGS sequence"/>
</dbReference>
<dbReference type="GO" id="GO:0006213">
    <property type="term" value="P:pyrimidine nucleoside metabolic process"/>
    <property type="evidence" value="ECO:0007669"/>
    <property type="project" value="UniProtKB-UniRule"/>
</dbReference>
<comment type="similarity">
    <text evidence="1 5">Belongs to the thymidine/pyrimidine-nucleoside phosphorylase family.</text>
</comment>
<evidence type="ECO:0000256" key="1">
    <source>
        <dbReference type="ARBA" id="ARBA00006915"/>
    </source>
</evidence>
<dbReference type="AlphaFoldDB" id="A0A0R3X933"/>
<dbReference type="InterPro" id="IPR036566">
    <property type="entry name" value="PYNP-like_C_sf"/>
</dbReference>
<dbReference type="InterPro" id="IPR000053">
    <property type="entry name" value="Thymidine/pyrmidine_PPase"/>
</dbReference>
<sequence length="513" mass="55593">MPTICISEILSKKANGGSLSPAEIDHCIKEVVENKIDIAQIGEYLFHFYIPFIFYGAFLMAVFTRGMTPEEVANLTAAMVSHSDKFRWNDQQWAKSVVDKHSTGGVGDKTSHILAPMIAACGGKVPMISGRGLGVTGGTIDKLESIDGYSASIGEEKLKSMLNDAGFFIVGQTERLVPADRQLYKYRDVTGTVASVPLITASILSKKLCEGLRGLVMDIKLGSGALFQNLEEVRELANSLVTVGRKLDLKVVAVISWMDQPLGSCIGNALEMAEVFSILSGGSFQGRLRELVLTLGENMMQAAEMATDRAKARGMMLEAVRDGRARTMMRKMLVSQGVNATMAEALCSPPPPDCADAIDYYLEVMGKMANGKKDVKSPRTDVHDLPVCHVLDASPSTVVSSITQYSIICGLVVTFVGYISDIDAGTIAQVVWRLGAGRDKPDDAIDHTVGIRLLKHVGDSVKTDMAVDVAKTDTLTCWLDGRLHYLTKVQNAASNNVHRVEVEVELEVEVEVM</sequence>
<keyword evidence="9" id="KW-1185">Reference proteome</keyword>
<evidence type="ECO:0000313" key="9">
    <source>
        <dbReference type="Proteomes" id="UP000274429"/>
    </source>
</evidence>
<dbReference type="InterPro" id="IPR017459">
    <property type="entry name" value="Glycosyl_Trfase_fam3_N_dom"/>
</dbReference>
<dbReference type="SUPFAM" id="SSF54680">
    <property type="entry name" value="Pyrimidine nucleoside phosphorylase C-terminal domain"/>
    <property type="match status" value="1"/>
</dbReference>
<dbReference type="GO" id="GO:0004645">
    <property type="term" value="F:1,4-alpha-oligoglucan phosphorylase activity"/>
    <property type="evidence" value="ECO:0007669"/>
    <property type="project" value="InterPro"/>
</dbReference>
<reference evidence="8 9" key="2">
    <citation type="submission" date="2018-11" db="EMBL/GenBank/DDBJ databases">
        <authorList>
            <consortium name="Pathogen Informatics"/>
        </authorList>
    </citation>
    <scope>NUCLEOTIDE SEQUENCE [LARGE SCALE GENOMIC DNA]</scope>
</reference>